<gene>
    <name evidence="1" type="ordered locus">CV_3074</name>
</gene>
<evidence type="ECO:0000313" key="2">
    <source>
        <dbReference type="Proteomes" id="UP000001424"/>
    </source>
</evidence>
<proteinExistence type="predicted"/>
<protein>
    <submittedName>
        <fullName evidence="1">Uncharacterized protein</fullName>
    </submittedName>
</protein>
<dbReference type="Proteomes" id="UP000001424">
    <property type="component" value="Chromosome"/>
</dbReference>
<dbReference type="EMBL" id="AE016825">
    <property type="protein sequence ID" value="AAQ60743.1"/>
    <property type="molecule type" value="Genomic_DNA"/>
</dbReference>
<keyword evidence="2" id="KW-1185">Reference proteome</keyword>
<reference evidence="1 2" key="1">
    <citation type="journal article" date="2003" name="Proc. Natl. Acad. Sci. U.S.A.">
        <title>The complete genome sequence of Chromobacterium violaceum reveals remarkable and exploitable bacterial adaptability.</title>
        <authorList>
            <person name="Vasconcelos A.T.R."/>
            <person name="de Almeida D.F."/>
            <person name="Almeida F.C."/>
            <person name="de Almeida L.G.P."/>
            <person name="de Almeida R."/>
            <person name="Goncalves J.A.A."/>
            <person name="Andrade E.M."/>
            <person name="Antonio R.V."/>
            <person name="Araripe J."/>
            <person name="de Araujo M.F.F."/>
            <person name="Filho S.A."/>
            <person name="Azevedo V."/>
            <person name="Batista A.J."/>
            <person name="Bataus L.A.M."/>
            <person name="Batista J.S."/>
            <person name="Belo A."/>
            <person name="vander Berg C."/>
            <person name="Blamey J."/>
            <person name="Bogo M."/>
            <person name="Bonato S."/>
            <person name="Bordignon J."/>
            <person name="Brito C.A."/>
            <person name="Brocchi M."/>
            <person name="Burity H.A."/>
            <person name="Camargo A.A."/>
            <person name="Cardoso D.D.P."/>
            <person name="Carneiro N.P."/>
            <person name="Carraro D.M."/>
            <person name="Carvalho C.M.B."/>
            <person name="Cascardo J.C.M."/>
            <person name="Cavada B.S."/>
            <person name="Chueire L.M.O."/>
            <person name="Pasa T.B.C."/>
            <person name="Duran N."/>
            <person name="Fagundes N."/>
            <person name="Falcao C.L."/>
            <person name="Fantinatti F."/>
            <person name="Farias I.P."/>
            <person name="Felipe M.S.S."/>
            <person name="Ferrari L.P."/>
            <person name="Ferro J.A."/>
            <person name="Ferro M.I.T."/>
            <person name="Franco G.R."/>
            <person name="Freitas N.S.A."/>
            <person name="Furlan L.R."/>
            <person name="Gazzinelli R.T."/>
            <person name="Gomes E.A."/>
            <person name="Goncalves P.R."/>
            <person name="Grangeiro T.B."/>
            <person name="Grattapaglia D."/>
            <person name="Grisard E.C."/>
            <person name="Guimaraes C.T."/>
            <person name="Hanna E.S."/>
            <person name="Hungria M."/>
            <person name="Jardim S.N."/>
            <person name="Laurino J."/>
            <person name="Leoi L.C.T."/>
            <person name="Fassarella L."/>
            <person name="Lima A."/>
            <person name="Loureiro M.F."/>
            <person name="Lyra M.C.P."/>
            <person name="Macedo M."/>
            <person name="Madeira H.M.F."/>
            <person name="Manfio G.P."/>
            <person name="Maranhao A.Q."/>
            <person name="Martins W.S."/>
            <person name="di Mauro S.M.Z."/>
            <person name="de Medeiros S.R.B."/>
            <person name="Meissner R.D.V."/>
            <person name="Menck C.F.M."/>
            <person name="Moreira M.A.M."/>
            <person name="Nascimento F.F."/>
            <person name="Nicolas M.F."/>
            <person name="Oliveira J.G."/>
            <person name="Oliveira S.C."/>
            <person name="Paixao R.F.C."/>
            <person name="Parente J.A."/>
            <person name="Pedrosa F.O."/>
            <person name="Pena S.J.D."/>
            <person name="Perreira J.O."/>
            <person name="Perreira M."/>
            <person name="Pinto L.S.R.C."/>
            <person name="Pinto L.S."/>
            <person name="Porto J.I.R."/>
            <person name="Potrich D.P."/>
            <person name="Neto C.E.R."/>
            <person name="Reis A.M.M."/>
            <person name="Rigo L.U."/>
            <person name="Rondinelli E."/>
            <person name="dos Santos E.B.P."/>
            <person name="Santos F.R."/>
            <person name="Schneider M.P.C."/>
            <person name="Seuanez H.N."/>
            <person name="Silva A.M.R."/>
            <person name="da Silva A.L.C."/>
            <person name="Silva D.W."/>
            <person name="Silva R."/>
            <person name="Simoes I.C."/>
            <person name="Simon D."/>
            <person name="Soares C.M.A."/>
            <person name="Soares R.B.A."/>
            <person name="Souza E.M."/>
            <person name="Souza K.R.L."/>
            <person name="Souza R.C."/>
            <person name="Steffens M.B.R."/>
            <person name="Steindel M."/>
            <person name="Teixeira S.R."/>
            <person name="Urmenyi T."/>
            <person name="Vettore A."/>
            <person name="Wassem R."/>
            <person name="Zaha A."/>
            <person name="Simpson A.J.G."/>
        </authorList>
    </citation>
    <scope>NUCLEOTIDE SEQUENCE [LARGE SCALE GENOMIC DNA]</scope>
    <source>
        <strain evidence="2">ATCC 12472 / DSM 30191 / JCM 1249 / NBRC 12614 / NCIMB 9131 / NCTC 9757</strain>
    </source>
</reference>
<dbReference type="HOGENOM" id="CLU_1783443_0_0_4"/>
<dbReference type="KEGG" id="cvi:CV_3074"/>
<name>Q7NTI0_CHRVO</name>
<dbReference type="STRING" id="243365.CV_3074"/>
<sequence>MTSPLSLCLRIMANRPGTFRAFFCYMVGTKCQLTWYLFHATFPCHFYVGMHVNAAKKIRQLLDQSEEPEQVEVLLQMAAGLQLGLPFDLRRLCGIEQPYFELGMALLKDWHADHHIAARSKLLESILARDQGLQLRLCHLGSAAG</sequence>
<evidence type="ECO:0000313" key="1">
    <source>
        <dbReference type="EMBL" id="AAQ60743.1"/>
    </source>
</evidence>
<organism evidence="1 2">
    <name type="scientific">Chromobacterium violaceum (strain ATCC 12472 / DSM 30191 / JCM 1249 / CCUG 213 / NBRC 12614 / NCIMB 9131 / NCTC 9757 / MK)</name>
    <dbReference type="NCBI Taxonomy" id="243365"/>
    <lineage>
        <taxon>Bacteria</taxon>
        <taxon>Pseudomonadati</taxon>
        <taxon>Pseudomonadota</taxon>
        <taxon>Betaproteobacteria</taxon>
        <taxon>Neisseriales</taxon>
        <taxon>Chromobacteriaceae</taxon>
        <taxon>Chromobacterium</taxon>
    </lineage>
</organism>
<dbReference type="AlphaFoldDB" id="Q7NTI0"/>
<accession>Q7NTI0</accession>